<keyword evidence="2" id="KW-0863">Zinc-finger</keyword>
<keyword evidence="4" id="KW-0812">Transmembrane</keyword>
<feature type="transmembrane region" description="Helical" evidence="4">
    <location>
        <begin position="129"/>
        <end position="153"/>
    </location>
</feature>
<gene>
    <name evidence="5" type="ORF">SAY87_027587</name>
</gene>
<keyword evidence="4" id="KW-0472">Membrane</keyword>
<evidence type="ECO:0000256" key="1">
    <source>
        <dbReference type="ARBA" id="ARBA00022723"/>
    </source>
</evidence>
<evidence type="ECO:0000313" key="5">
    <source>
        <dbReference type="EMBL" id="KAK4750138.1"/>
    </source>
</evidence>
<protein>
    <submittedName>
        <fullName evidence="5">Uncharacterized protein</fullName>
    </submittedName>
</protein>
<dbReference type="SUPFAM" id="SSF57850">
    <property type="entry name" value="RING/U-box"/>
    <property type="match status" value="1"/>
</dbReference>
<evidence type="ECO:0000256" key="3">
    <source>
        <dbReference type="ARBA" id="ARBA00022833"/>
    </source>
</evidence>
<dbReference type="Gene3D" id="3.30.40.10">
    <property type="entry name" value="Zinc/RING finger domain, C3HC4 (zinc finger)"/>
    <property type="match status" value="1"/>
</dbReference>
<organism evidence="5 6">
    <name type="scientific">Trapa incisa</name>
    <dbReference type="NCBI Taxonomy" id="236973"/>
    <lineage>
        <taxon>Eukaryota</taxon>
        <taxon>Viridiplantae</taxon>
        <taxon>Streptophyta</taxon>
        <taxon>Embryophyta</taxon>
        <taxon>Tracheophyta</taxon>
        <taxon>Spermatophyta</taxon>
        <taxon>Magnoliopsida</taxon>
        <taxon>eudicotyledons</taxon>
        <taxon>Gunneridae</taxon>
        <taxon>Pentapetalae</taxon>
        <taxon>rosids</taxon>
        <taxon>malvids</taxon>
        <taxon>Myrtales</taxon>
        <taxon>Lythraceae</taxon>
        <taxon>Trapa</taxon>
    </lineage>
</organism>
<accession>A0AAN7PKB2</accession>
<keyword evidence="4" id="KW-1133">Transmembrane helix</keyword>
<dbReference type="GO" id="GO:0008270">
    <property type="term" value="F:zinc ion binding"/>
    <property type="evidence" value="ECO:0007669"/>
    <property type="project" value="UniProtKB-KW"/>
</dbReference>
<dbReference type="AlphaFoldDB" id="A0AAN7PKB2"/>
<keyword evidence="6" id="KW-1185">Reference proteome</keyword>
<dbReference type="EMBL" id="JAXIOK010000018">
    <property type="protein sequence ID" value="KAK4750138.1"/>
    <property type="molecule type" value="Genomic_DNA"/>
</dbReference>
<evidence type="ECO:0000313" key="6">
    <source>
        <dbReference type="Proteomes" id="UP001345219"/>
    </source>
</evidence>
<sequence>MESVEAMKAMASDKLAELWTVDPKGSERDTTGLTAANTELQLQLQAIEQQARLCDVFRLSKVIMIIKDHCMPKAAILHLISCMLQVSCEELSWLEVPAHLPRRALLGAGQNVTGNNTGASILGLVKLDIVIMVIYTVAFFFIILCPLGIRLIIRHARRYDQRFPFESQEGFATRLASIDLQKGDIERIPSAIYGAVEAIIRGTDCSICLWEFVQGDMVRVLPKCCHSVYRILAAVPLIMLQL</sequence>
<name>A0AAN7PKB2_9MYRT</name>
<proteinExistence type="predicted"/>
<reference evidence="5 6" key="1">
    <citation type="journal article" date="2023" name="Hortic Res">
        <title>Pangenome of water caltrop reveals structural variations and asymmetric subgenome divergence after allopolyploidization.</title>
        <authorList>
            <person name="Zhang X."/>
            <person name="Chen Y."/>
            <person name="Wang L."/>
            <person name="Yuan Y."/>
            <person name="Fang M."/>
            <person name="Shi L."/>
            <person name="Lu R."/>
            <person name="Comes H.P."/>
            <person name="Ma Y."/>
            <person name="Chen Y."/>
            <person name="Huang G."/>
            <person name="Zhou Y."/>
            <person name="Zheng Z."/>
            <person name="Qiu Y."/>
        </authorList>
    </citation>
    <scope>NUCLEOTIDE SEQUENCE [LARGE SCALE GENOMIC DNA]</scope>
    <source>
        <tissue evidence="5">Roots</tissue>
    </source>
</reference>
<keyword evidence="3" id="KW-0862">Zinc</keyword>
<dbReference type="PANTHER" id="PTHR45798">
    <property type="entry name" value="RING-H2 FINGER PROTEIN ATL61-RELATED-RELATED"/>
    <property type="match status" value="1"/>
</dbReference>
<dbReference type="PANTHER" id="PTHR45798:SF8">
    <property type="entry name" value="RING-H2 FINGER PROTEIN ATL72-RELATED"/>
    <property type="match status" value="1"/>
</dbReference>
<evidence type="ECO:0000256" key="4">
    <source>
        <dbReference type="SAM" id="Phobius"/>
    </source>
</evidence>
<evidence type="ECO:0000256" key="2">
    <source>
        <dbReference type="ARBA" id="ARBA00022771"/>
    </source>
</evidence>
<comment type="caution">
    <text evidence="5">The sequence shown here is derived from an EMBL/GenBank/DDBJ whole genome shotgun (WGS) entry which is preliminary data.</text>
</comment>
<dbReference type="Proteomes" id="UP001345219">
    <property type="component" value="Chromosome 21"/>
</dbReference>
<dbReference type="InterPro" id="IPR052788">
    <property type="entry name" value="RING-type_E3_ligase_ATL"/>
</dbReference>
<keyword evidence="1" id="KW-0479">Metal-binding</keyword>
<dbReference type="InterPro" id="IPR013083">
    <property type="entry name" value="Znf_RING/FYVE/PHD"/>
</dbReference>